<dbReference type="Proteomes" id="UP000471147">
    <property type="component" value="Unassembled WGS sequence"/>
</dbReference>
<comment type="caution">
    <text evidence="3">The sequence shown here is derived from an EMBL/GenBank/DDBJ whole genome shotgun (WGS) entry which is preliminary data.</text>
</comment>
<dbReference type="OrthoDB" id="9771666at2"/>
<proteinExistence type="predicted"/>
<keyword evidence="4" id="KW-1185">Reference proteome</keyword>
<name>A0A6I4LWH8_9SPHN</name>
<dbReference type="PANTHER" id="PTHR48081:SF33">
    <property type="entry name" value="KYNURENINE FORMAMIDASE"/>
    <property type="match status" value="1"/>
</dbReference>
<dbReference type="EMBL" id="SDWJ01000001">
    <property type="protein sequence ID" value="MVZ96460.1"/>
    <property type="molecule type" value="Genomic_DNA"/>
</dbReference>
<dbReference type="SUPFAM" id="SSF53474">
    <property type="entry name" value="alpha/beta-Hydrolases"/>
    <property type="match status" value="1"/>
</dbReference>
<dbReference type="PANTHER" id="PTHR48081">
    <property type="entry name" value="AB HYDROLASE SUPERFAMILY PROTEIN C4A8.06C"/>
    <property type="match status" value="1"/>
</dbReference>
<sequence length="295" mass="31878">MRKWILGGVALAMVGTCAVAQRGQRDEGTAIALRAATGGKEMAYGSHDLQKLDFWRGPQEKAPLVIFVHGGGWKRGDKNNATGQSKAPHYRAQGYAFASINYRLVPDATVEQQASDVAAAIAYLRSNARRLGIDPDRIVLMGHSAGAHLSALVGTDPVYLQNEGLRLSALKGVIPLDGAAYDVPTQMRDGGAFMAETYERAFGLDPVRQRALSPYWHAPSPNAPAFLILHVDRKDGAHQSTALAAALRKYGTSVKLQAYEGKGLRGHMEINRKLGDEDYPATAVVDAWLKEVFGN</sequence>
<dbReference type="Pfam" id="PF20434">
    <property type="entry name" value="BD-FAE"/>
    <property type="match status" value="1"/>
</dbReference>
<evidence type="ECO:0000259" key="2">
    <source>
        <dbReference type="Pfam" id="PF20434"/>
    </source>
</evidence>
<dbReference type="AlphaFoldDB" id="A0A6I4LWH8"/>
<reference evidence="3 4" key="1">
    <citation type="submission" date="2019-01" db="EMBL/GenBank/DDBJ databases">
        <title>Sphingorhabdus lacus sp.nov., isolated from an oligotrophic freshwater lake.</title>
        <authorList>
            <person name="Park M."/>
        </authorList>
    </citation>
    <scope>NUCLEOTIDE SEQUENCE [LARGE SCALE GENOMIC DNA]</scope>
    <source>
        <strain evidence="3 4">IMCC26285</strain>
    </source>
</reference>
<gene>
    <name evidence="3" type="ORF">EUU23_01925</name>
</gene>
<keyword evidence="1 3" id="KW-0378">Hydrolase</keyword>
<evidence type="ECO:0000256" key="1">
    <source>
        <dbReference type="ARBA" id="ARBA00022801"/>
    </source>
</evidence>
<dbReference type="GO" id="GO:0016787">
    <property type="term" value="F:hydrolase activity"/>
    <property type="evidence" value="ECO:0007669"/>
    <property type="project" value="UniProtKB-KW"/>
</dbReference>
<feature type="domain" description="BD-FAE-like" evidence="2">
    <location>
        <begin position="59"/>
        <end position="156"/>
    </location>
</feature>
<protein>
    <submittedName>
        <fullName evidence="3">Alpha/beta hydrolase</fullName>
    </submittedName>
</protein>
<dbReference type="InterPro" id="IPR049492">
    <property type="entry name" value="BD-FAE-like_dom"/>
</dbReference>
<evidence type="ECO:0000313" key="4">
    <source>
        <dbReference type="Proteomes" id="UP000471147"/>
    </source>
</evidence>
<dbReference type="InterPro" id="IPR029058">
    <property type="entry name" value="AB_hydrolase_fold"/>
</dbReference>
<evidence type="ECO:0000313" key="3">
    <source>
        <dbReference type="EMBL" id="MVZ96460.1"/>
    </source>
</evidence>
<accession>A0A6I4LWH8</accession>
<dbReference type="Gene3D" id="3.40.50.1820">
    <property type="entry name" value="alpha/beta hydrolase"/>
    <property type="match status" value="1"/>
</dbReference>
<organism evidence="3 4">
    <name type="scientific">Sphingorhabdus profundilacus</name>
    <dbReference type="NCBI Taxonomy" id="2509718"/>
    <lineage>
        <taxon>Bacteria</taxon>
        <taxon>Pseudomonadati</taxon>
        <taxon>Pseudomonadota</taxon>
        <taxon>Alphaproteobacteria</taxon>
        <taxon>Sphingomonadales</taxon>
        <taxon>Sphingomonadaceae</taxon>
        <taxon>Sphingorhabdus</taxon>
    </lineage>
</organism>
<dbReference type="InterPro" id="IPR050300">
    <property type="entry name" value="GDXG_lipolytic_enzyme"/>
</dbReference>